<dbReference type="InParanoid" id="K1X2P6"/>
<feature type="region of interest" description="Disordered" evidence="2">
    <location>
        <begin position="1069"/>
        <end position="1092"/>
    </location>
</feature>
<dbReference type="Pfam" id="PF09421">
    <property type="entry name" value="FRQ"/>
    <property type="match status" value="1"/>
</dbReference>
<feature type="region of interest" description="Disordered" evidence="2">
    <location>
        <begin position="215"/>
        <end position="245"/>
    </location>
</feature>
<sequence>MPPRFIRRRSTRPADGATHSRSLSMLPVRWRGRGRASRPRCRSRSENSLPHDPTENIQTFYAYTYAYASPDTDTCFQPFLSIPPRTGSPPVRYPRSPVHRRHQPTPSSQVAIQTTYLTLTFRSENRSKNLMSASPAARGLVSSQSHHSRRPPAHLSVSLRHETPATSADTAVASEPPVMSGALDLTGTSSRRKKSENSDSSGACAEVWFDQANKRPGNGLGFPKLEDGDEPPYFLASNSSDENGVSAERLRLRPHQSYTHAEQQGSNSSSGDYRSVIDDLTIENRKLKQKLRQLTHSRTSQLEEDKLFEVRIHHALPARKRKELEEVLGSFAQNIHDPSEKDASRSRTTPRYSSPDHAKKPSAKNSTSSGTSNSRPLDSAYASISSSGVTSTPLRVGLEGRTASQPTRDEHSVQSFLHNIPEGLLPKQPMVMTDRQKKKLVVQRLEQLFTGKQGLLNGVDSQPMQQQEVSRSAANADAVANDGVHVKEGMREASIHPHVMHADRKGSSSVTQPETYVSDASDEASPEGSSPDQRPTRPLDLDPDRTQVPSDNVDYIRHLGLSTPNFNSENSSDSDSAADSQGWIYLNLLVNMAQLHIVNVTPDYVREALADVSERFQISQDGQKVRWRGGTKGTRLSSDSGASSAAHQTPEDSDSLDEPTKKRRKVDGRKFAPVTVEDPGKRRPQNDPAKDFHYKPMFRHATTSGLNSSDESESLFGYSAKDESRPRMESWSRKPNAMPYKNHDDAGLLVYYHGAQFCTDLSGDRGGPPTPLHESAIDQDGYFNFVEDEVPGVTRTDAPPFPRTPSGSLLPFRPFKDDSTGSDIPGPGLSRPTTPEPLSDDAVSELFIDGSTPAVNPPPELQTFDSSGLGGTRPADHFTIRVETRRTIVDNPAAVKISKLSATSPSNRKFAHSIPRSALESFIRDGKTEITLHPRSSDAAKESSVQTEILSSNLRHLKPSELPPPLNYHAAYTSSDEGSDGSSSTSSQDSRPWRTTLLASKSHGLIARPNEAMQDDDENEDDVDDEDEDEEEDSDSSIDMLAELRKLHPETVAAREREFEMDIRLAEGNELCMDDATNKDSSNERSPLPTTL</sequence>
<dbReference type="GO" id="GO:0006355">
    <property type="term" value="P:regulation of DNA-templated transcription"/>
    <property type="evidence" value="ECO:0007669"/>
    <property type="project" value="InterPro"/>
</dbReference>
<keyword evidence="4" id="KW-1185">Reference proteome</keyword>
<feature type="compositionally biased region" description="Basic residues" evidence="2">
    <location>
        <begin position="30"/>
        <end position="42"/>
    </location>
</feature>
<feature type="compositionally biased region" description="Basic and acidic residues" evidence="2">
    <location>
        <begin position="931"/>
        <end position="941"/>
    </location>
</feature>
<dbReference type="AlphaFoldDB" id="K1X2P6"/>
<evidence type="ECO:0000256" key="1">
    <source>
        <dbReference type="SAM" id="Coils"/>
    </source>
</evidence>
<dbReference type="OMA" id="PDHKKKE"/>
<feature type="compositionally biased region" description="Basic residues" evidence="2">
    <location>
        <begin position="1"/>
        <end position="11"/>
    </location>
</feature>
<feature type="compositionally biased region" description="Polar residues" evidence="2">
    <location>
        <begin position="363"/>
        <end position="393"/>
    </location>
</feature>
<dbReference type="GO" id="GO:0005634">
    <property type="term" value="C:nucleus"/>
    <property type="evidence" value="ECO:0007669"/>
    <property type="project" value="InterPro"/>
</dbReference>
<protein>
    <submittedName>
        <fullName evidence="3">Frequency clock protein</fullName>
    </submittedName>
</protein>
<keyword evidence="1" id="KW-0175">Coiled coil</keyword>
<feature type="region of interest" description="Disordered" evidence="2">
    <location>
        <begin position="81"/>
        <end position="109"/>
    </location>
</feature>
<name>K1X2P6_MARBU</name>
<feature type="compositionally biased region" description="Acidic residues" evidence="2">
    <location>
        <begin position="1013"/>
        <end position="1036"/>
    </location>
</feature>
<dbReference type="InterPro" id="IPR018554">
    <property type="entry name" value="FRQ"/>
</dbReference>
<accession>K1X2P6</accession>
<reference evidence="3 4" key="1">
    <citation type="journal article" date="2012" name="BMC Genomics">
        <title>Sequencing the genome of Marssonina brunnea reveals fungus-poplar co-evolution.</title>
        <authorList>
            <person name="Zhu S."/>
            <person name="Cao Y.-Z."/>
            <person name="Jiang C."/>
            <person name="Tan B.-Y."/>
            <person name="Wang Z."/>
            <person name="Feng S."/>
            <person name="Zhang L."/>
            <person name="Su X.-H."/>
            <person name="Brejova B."/>
            <person name="Vinar T."/>
            <person name="Xu M."/>
            <person name="Wang M.-X."/>
            <person name="Zhang S.-G."/>
            <person name="Huang M.-R."/>
            <person name="Wu R."/>
            <person name="Zhou Y."/>
        </authorList>
    </citation>
    <scope>NUCLEOTIDE SEQUENCE [LARGE SCALE GENOMIC DNA]</scope>
    <source>
        <strain evidence="3 4">MB_m1</strain>
    </source>
</reference>
<feature type="region of interest" description="Disordered" evidence="2">
    <location>
        <begin position="619"/>
        <end position="721"/>
    </location>
</feature>
<feature type="compositionally biased region" description="Basic and acidic residues" evidence="2">
    <location>
        <begin position="534"/>
        <end position="545"/>
    </location>
</feature>
<evidence type="ECO:0000256" key="2">
    <source>
        <dbReference type="SAM" id="MobiDB-lite"/>
    </source>
</evidence>
<gene>
    <name evidence="3" type="ORF">MBM_06794</name>
</gene>
<evidence type="ECO:0000313" key="3">
    <source>
        <dbReference type="EMBL" id="EKD15033.1"/>
    </source>
</evidence>
<evidence type="ECO:0000313" key="4">
    <source>
        <dbReference type="Proteomes" id="UP000006753"/>
    </source>
</evidence>
<dbReference type="EMBL" id="JH921443">
    <property type="protein sequence ID" value="EKD15033.1"/>
    <property type="molecule type" value="Genomic_DNA"/>
</dbReference>
<feature type="compositionally biased region" description="Polar residues" evidence="2">
    <location>
        <begin position="943"/>
        <end position="954"/>
    </location>
</feature>
<feature type="region of interest" description="Disordered" evidence="2">
    <location>
        <begin position="131"/>
        <end position="202"/>
    </location>
</feature>
<dbReference type="GO" id="GO:0007623">
    <property type="term" value="P:circadian rhythm"/>
    <property type="evidence" value="ECO:0007669"/>
    <property type="project" value="InterPro"/>
</dbReference>
<feature type="compositionally biased region" description="Low complexity" evidence="2">
    <location>
        <begin position="973"/>
        <end position="990"/>
    </location>
</feature>
<dbReference type="GeneID" id="18762729"/>
<feature type="region of interest" description="Disordered" evidence="2">
    <location>
        <begin position="331"/>
        <end position="413"/>
    </location>
</feature>
<feature type="coiled-coil region" evidence="1">
    <location>
        <begin position="277"/>
        <end position="304"/>
    </location>
</feature>
<dbReference type="STRING" id="1072389.K1X2P6"/>
<dbReference type="OrthoDB" id="2536795at2759"/>
<proteinExistence type="predicted"/>
<feature type="region of interest" description="Disordered" evidence="2">
    <location>
        <begin position="1"/>
        <end position="54"/>
    </location>
</feature>
<dbReference type="eggNOG" id="ENOG502RXI4">
    <property type="taxonomic scope" value="Eukaryota"/>
</dbReference>
<dbReference type="GO" id="GO:0005737">
    <property type="term" value="C:cytoplasm"/>
    <property type="evidence" value="ECO:0007669"/>
    <property type="project" value="InterPro"/>
</dbReference>
<dbReference type="Proteomes" id="UP000006753">
    <property type="component" value="Unassembled WGS sequence"/>
</dbReference>
<feature type="compositionally biased region" description="Basic and acidic residues" evidence="2">
    <location>
        <begin position="678"/>
        <end position="694"/>
    </location>
</feature>
<dbReference type="HOGENOM" id="CLU_007103_1_0_1"/>
<feature type="region of interest" description="Disordered" evidence="2">
    <location>
        <begin position="931"/>
        <end position="1049"/>
    </location>
</feature>
<dbReference type="KEGG" id="mbe:MBM_06794"/>
<feature type="compositionally biased region" description="Polar residues" evidence="2">
    <location>
        <begin position="634"/>
        <end position="647"/>
    </location>
</feature>
<organism evidence="3 4">
    <name type="scientific">Marssonina brunnea f. sp. multigermtubi (strain MB_m1)</name>
    <name type="common">Marssonina leaf spot fungus</name>
    <dbReference type="NCBI Taxonomy" id="1072389"/>
    <lineage>
        <taxon>Eukaryota</taxon>
        <taxon>Fungi</taxon>
        <taxon>Dikarya</taxon>
        <taxon>Ascomycota</taxon>
        <taxon>Pezizomycotina</taxon>
        <taxon>Leotiomycetes</taxon>
        <taxon>Helotiales</taxon>
        <taxon>Drepanopezizaceae</taxon>
        <taxon>Drepanopeziza</taxon>
    </lineage>
</organism>
<feature type="region of interest" description="Disordered" evidence="2">
    <location>
        <begin position="793"/>
        <end position="875"/>
    </location>
</feature>
<feature type="region of interest" description="Disordered" evidence="2">
    <location>
        <begin position="499"/>
        <end position="550"/>
    </location>
</feature>